<keyword evidence="3" id="KW-1185">Reference proteome</keyword>
<dbReference type="InterPro" id="IPR005135">
    <property type="entry name" value="Endo/exonuclease/phosphatase"/>
</dbReference>
<sequence length="285" mass="32437">MRKFSSILLVIGALLLFIGGYCFYSIKIFDAPKMTFSTAQHAAFSTYHDQCISVNDDKLPLTQKKFKLLVWNVHKGEDAGWQKVIQNYADIADFFFLQEVSTKQNLAQILYDKFPISLYVSAFSYLDNESGVNILSKKMPNIVCAKSEKEPWIIIPKVGSAMLFPLINGESLLLVNLHLVNFELQPTNYRAQLENIMQLVSKHKGPIILAGDFNTWNQGRLDLLNKLSYQHGLQAVDYEKDVRLRFMGNPLDHVFVRGVKVLQSISFETTSSDHNPIVIDVELEN</sequence>
<comment type="caution">
    <text evidence="2">The sequence shown here is derived from an EMBL/GenBank/DDBJ whole genome shotgun (WGS) entry which is preliminary data.</text>
</comment>
<keyword evidence="2" id="KW-0540">Nuclease</keyword>
<dbReference type="InterPro" id="IPR036691">
    <property type="entry name" value="Endo/exonu/phosph_ase_sf"/>
</dbReference>
<dbReference type="OrthoDB" id="9793162at2"/>
<dbReference type="EMBL" id="AJSX01000022">
    <property type="protein sequence ID" value="EIJ70132.1"/>
    <property type="molecule type" value="Genomic_DNA"/>
</dbReference>
<keyword evidence="2" id="KW-0378">Hydrolase</keyword>
<accession>I3DEI9</accession>
<organism evidence="2 3">
    <name type="scientific">Pasteurella bettyae CCUG 2042</name>
    <dbReference type="NCBI Taxonomy" id="1095749"/>
    <lineage>
        <taxon>Bacteria</taxon>
        <taxon>Pseudomonadati</taxon>
        <taxon>Pseudomonadota</taxon>
        <taxon>Gammaproteobacteria</taxon>
        <taxon>Pasteurellales</taxon>
        <taxon>Pasteurellaceae</taxon>
        <taxon>Pasteurella</taxon>
    </lineage>
</organism>
<keyword evidence="2" id="KW-0255">Endonuclease</keyword>
<dbReference type="PATRIC" id="fig|1095749.3.peg.908"/>
<dbReference type="NCBIfam" id="NF003840">
    <property type="entry name" value="PRK05421.1-2"/>
    <property type="match status" value="1"/>
</dbReference>
<dbReference type="GO" id="GO:0004527">
    <property type="term" value="F:exonuclease activity"/>
    <property type="evidence" value="ECO:0007669"/>
    <property type="project" value="UniProtKB-KW"/>
</dbReference>
<protein>
    <submittedName>
        <fullName evidence="2">Endonuclease/exonuclease/phosphatase family protein</fullName>
    </submittedName>
</protein>
<evidence type="ECO:0000313" key="3">
    <source>
        <dbReference type="Proteomes" id="UP000006457"/>
    </source>
</evidence>
<dbReference type="AlphaFoldDB" id="I3DEI9"/>
<reference evidence="2 3" key="1">
    <citation type="submission" date="2012-03" db="EMBL/GenBank/DDBJ databases">
        <authorList>
            <person name="Harkins D.M."/>
            <person name="Madupu R."/>
            <person name="Durkin A.S."/>
            <person name="Torralba M."/>
            <person name="Methe B."/>
            <person name="Sutton G.G."/>
            <person name="Nelson K.E."/>
        </authorList>
    </citation>
    <scope>NUCLEOTIDE SEQUENCE [LARGE SCALE GENOMIC DNA]</scope>
    <source>
        <strain evidence="2 3">CCUG 2042</strain>
    </source>
</reference>
<dbReference type="Proteomes" id="UP000006457">
    <property type="component" value="Unassembled WGS sequence"/>
</dbReference>
<dbReference type="SUPFAM" id="SSF56219">
    <property type="entry name" value="DNase I-like"/>
    <property type="match status" value="1"/>
</dbReference>
<gene>
    <name evidence="2" type="ORF">HMPREF1052_1579</name>
</gene>
<dbReference type="NCBIfam" id="NF003842">
    <property type="entry name" value="PRK05421.1-4"/>
    <property type="match status" value="1"/>
</dbReference>
<proteinExistence type="predicted"/>
<dbReference type="eggNOG" id="COG3021">
    <property type="taxonomic scope" value="Bacteria"/>
</dbReference>
<dbReference type="GO" id="GO:0004519">
    <property type="term" value="F:endonuclease activity"/>
    <property type="evidence" value="ECO:0007669"/>
    <property type="project" value="UniProtKB-KW"/>
</dbReference>
<dbReference type="RefSeq" id="WP_005760038.1">
    <property type="nucleotide sequence ID" value="NZ_AJSX01000022.1"/>
</dbReference>
<keyword evidence="2" id="KW-0269">Exonuclease</keyword>
<name>I3DEI9_9PAST</name>
<dbReference type="Pfam" id="PF03372">
    <property type="entry name" value="Exo_endo_phos"/>
    <property type="match status" value="1"/>
</dbReference>
<feature type="domain" description="Endonuclease/exonuclease/phosphatase" evidence="1">
    <location>
        <begin position="70"/>
        <end position="274"/>
    </location>
</feature>
<dbReference type="Gene3D" id="3.60.10.10">
    <property type="entry name" value="Endonuclease/exonuclease/phosphatase"/>
    <property type="match status" value="1"/>
</dbReference>
<evidence type="ECO:0000259" key="1">
    <source>
        <dbReference type="Pfam" id="PF03372"/>
    </source>
</evidence>
<evidence type="ECO:0000313" key="2">
    <source>
        <dbReference type="EMBL" id="EIJ70132.1"/>
    </source>
</evidence>